<evidence type="ECO:0008006" key="3">
    <source>
        <dbReference type="Google" id="ProtNLM"/>
    </source>
</evidence>
<reference evidence="1 2" key="2">
    <citation type="submission" date="2017-09" db="EMBL/GenBank/DDBJ databases">
        <title>Extensive intraspecific genome diversity in a model arbuscular mycorrhizal fungus.</title>
        <authorList>
            <person name="Chen E.C."/>
            <person name="Morin E."/>
            <person name="Beaudet D."/>
            <person name="Noel J."/>
            <person name="Ndikumana S."/>
            <person name="Charron P."/>
            <person name="St-Onge C."/>
            <person name="Giorgi J."/>
            <person name="Grigoriev I.V."/>
            <person name="Roux C."/>
            <person name="Martin F.M."/>
            <person name="Corradi N."/>
        </authorList>
    </citation>
    <scope>NUCLEOTIDE SEQUENCE [LARGE SCALE GENOMIC DNA]</scope>
    <source>
        <strain evidence="1 2">A5</strain>
    </source>
</reference>
<dbReference type="AlphaFoldDB" id="A0A2N0P4F2"/>
<dbReference type="EMBL" id="LLXJ01001536">
    <property type="protein sequence ID" value="PKC01700.1"/>
    <property type="molecule type" value="Genomic_DNA"/>
</dbReference>
<name>A0A2N0P4F2_9GLOM</name>
<sequence length="101" mass="12116">MDNYHDDNVYIYENEAENRMPSPNNNVENDFYEDEPEDSLLKEIYSGQTFTSFEILEQSLKRYASQKGFEIRVVRSEKEDNVWARKTYKCHYGGKYIPKKK</sequence>
<evidence type="ECO:0000313" key="1">
    <source>
        <dbReference type="EMBL" id="PKC01700.1"/>
    </source>
</evidence>
<reference evidence="1 2" key="1">
    <citation type="submission" date="2016-04" db="EMBL/GenBank/DDBJ databases">
        <title>Genome analyses suggest a sexual origin of heterokaryosis in a supposedly ancient asexual fungus.</title>
        <authorList>
            <person name="Ropars J."/>
            <person name="Sedzielewska K."/>
            <person name="Noel J."/>
            <person name="Charron P."/>
            <person name="Farinelli L."/>
            <person name="Marton T."/>
            <person name="Kruger M."/>
            <person name="Pelin A."/>
            <person name="Brachmann A."/>
            <person name="Corradi N."/>
        </authorList>
    </citation>
    <scope>NUCLEOTIDE SEQUENCE [LARGE SCALE GENOMIC DNA]</scope>
    <source>
        <strain evidence="1 2">A5</strain>
    </source>
</reference>
<gene>
    <name evidence="1" type="ORF">RhiirA5_426274</name>
</gene>
<comment type="caution">
    <text evidence="1">The sequence shown here is derived from an EMBL/GenBank/DDBJ whole genome shotgun (WGS) entry which is preliminary data.</text>
</comment>
<organism evidence="1 2">
    <name type="scientific">Rhizophagus irregularis</name>
    <dbReference type="NCBI Taxonomy" id="588596"/>
    <lineage>
        <taxon>Eukaryota</taxon>
        <taxon>Fungi</taxon>
        <taxon>Fungi incertae sedis</taxon>
        <taxon>Mucoromycota</taxon>
        <taxon>Glomeromycotina</taxon>
        <taxon>Glomeromycetes</taxon>
        <taxon>Glomerales</taxon>
        <taxon>Glomeraceae</taxon>
        <taxon>Rhizophagus</taxon>
    </lineage>
</organism>
<dbReference type="Proteomes" id="UP000232722">
    <property type="component" value="Unassembled WGS sequence"/>
</dbReference>
<protein>
    <recommendedName>
        <fullName evidence="3">FAR1 domain-containing protein</fullName>
    </recommendedName>
</protein>
<proteinExistence type="predicted"/>
<evidence type="ECO:0000313" key="2">
    <source>
        <dbReference type="Proteomes" id="UP000232722"/>
    </source>
</evidence>
<accession>A0A2N0P4F2</accession>